<dbReference type="CDD" id="cd00154">
    <property type="entry name" value="Rab"/>
    <property type="match status" value="1"/>
</dbReference>
<dbReference type="SMART" id="SM00173">
    <property type="entry name" value="RAS"/>
    <property type="match status" value="1"/>
</dbReference>
<dbReference type="FunFam" id="3.40.50.300:FF:001129">
    <property type="entry name" value="ras-related protein Rab-44 isoform X2"/>
    <property type="match status" value="1"/>
</dbReference>
<dbReference type="AlphaFoldDB" id="A0AA35SAL6"/>
<dbReference type="InterPro" id="IPR005225">
    <property type="entry name" value="Small_GTP-bd"/>
</dbReference>
<dbReference type="SMART" id="SM00174">
    <property type="entry name" value="RHO"/>
    <property type="match status" value="1"/>
</dbReference>
<accession>A0AA35SAL6</accession>
<dbReference type="SUPFAM" id="SSF52540">
    <property type="entry name" value="P-loop containing nucleoside triphosphate hydrolases"/>
    <property type="match status" value="1"/>
</dbReference>
<dbReference type="PROSITE" id="PS51421">
    <property type="entry name" value="RAS"/>
    <property type="match status" value="1"/>
</dbReference>
<dbReference type="GO" id="GO:0005525">
    <property type="term" value="F:GTP binding"/>
    <property type="evidence" value="ECO:0007669"/>
    <property type="project" value="UniProtKB-KW"/>
</dbReference>
<dbReference type="PANTHER" id="PTHR47977">
    <property type="entry name" value="RAS-RELATED PROTEIN RAB"/>
    <property type="match status" value="1"/>
</dbReference>
<evidence type="ECO:0000256" key="2">
    <source>
        <dbReference type="ARBA" id="ARBA00023134"/>
    </source>
</evidence>
<dbReference type="SMART" id="SM00175">
    <property type="entry name" value="RAB"/>
    <property type="match status" value="1"/>
</dbReference>
<dbReference type="InterPro" id="IPR027417">
    <property type="entry name" value="P-loop_NTPase"/>
</dbReference>
<evidence type="ECO:0000256" key="3">
    <source>
        <dbReference type="ARBA" id="ARBA00023288"/>
    </source>
</evidence>
<keyword evidence="3" id="KW-0449">Lipoprotein</keyword>
<dbReference type="PRINTS" id="PR00449">
    <property type="entry name" value="RASTRNSFRMNG"/>
</dbReference>
<sequence length="205" mass="23277">MAETFEALLKVVIIGDTAVGKTCLILRYTQDLFRENFLSTIGVDFKTKTVELNDKKYKLQVWDTAGQERYNTIRKGFYRGAKGVVIVYDITNPDSFSHISKWIHDISANCADGNDKPVLMILGNKCDLDDERRIHTETASQAAQEFDTIFAEVSARTGRGIDEAFDELVDRMVRLHEQRDSFNFTDSSIMLRDHTISAEPHGCKC</sequence>
<evidence type="ECO:0000256" key="1">
    <source>
        <dbReference type="ARBA" id="ARBA00022741"/>
    </source>
</evidence>
<dbReference type="SMART" id="SM00176">
    <property type="entry name" value="RAN"/>
    <property type="match status" value="1"/>
</dbReference>
<proteinExistence type="predicted"/>
<keyword evidence="1" id="KW-0547">Nucleotide-binding</keyword>
<evidence type="ECO:0000313" key="5">
    <source>
        <dbReference type="Proteomes" id="UP001174909"/>
    </source>
</evidence>
<dbReference type="NCBIfam" id="TIGR00231">
    <property type="entry name" value="small_GTP"/>
    <property type="match status" value="1"/>
</dbReference>
<organism evidence="4 5">
    <name type="scientific">Geodia barretti</name>
    <name type="common">Barrett's horny sponge</name>
    <dbReference type="NCBI Taxonomy" id="519541"/>
    <lineage>
        <taxon>Eukaryota</taxon>
        <taxon>Metazoa</taxon>
        <taxon>Porifera</taxon>
        <taxon>Demospongiae</taxon>
        <taxon>Heteroscleromorpha</taxon>
        <taxon>Tetractinellida</taxon>
        <taxon>Astrophorina</taxon>
        <taxon>Geodiidae</taxon>
        <taxon>Geodia</taxon>
    </lineage>
</organism>
<dbReference type="EMBL" id="CASHTH010002219">
    <property type="protein sequence ID" value="CAI8026535.1"/>
    <property type="molecule type" value="Genomic_DNA"/>
</dbReference>
<evidence type="ECO:0000313" key="4">
    <source>
        <dbReference type="EMBL" id="CAI8026535.1"/>
    </source>
</evidence>
<comment type="caution">
    <text evidence="4">The sequence shown here is derived from an EMBL/GenBank/DDBJ whole genome shotgun (WGS) entry which is preliminary data.</text>
</comment>
<dbReference type="GO" id="GO:0003924">
    <property type="term" value="F:GTPase activity"/>
    <property type="evidence" value="ECO:0007669"/>
    <property type="project" value="InterPro"/>
</dbReference>
<keyword evidence="5" id="KW-1185">Reference proteome</keyword>
<dbReference type="Gene3D" id="3.40.50.300">
    <property type="entry name" value="P-loop containing nucleotide triphosphate hydrolases"/>
    <property type="match status" value="1"/>
</dbReference>
<dbReference type="Proteomes" id="UP001174909">
    <property type="component" value="Unassembled WGS sequence"/>
</dbReference>
<gene>
    <name evidence="4" type="ORF">GBAR_LOCUS15239</name>
</gene>
<name>A0AA35SAL6_GEOBA</name>
<dbReference type="Pfam" id="PF00071">
    <property type="entry name" value="Ras"/>
    <property type="match status" value="1"/>
</dbReference>
<keyword evidence="2" id="KW-0342">GTP-binding</keyword>
<dbReference type="PROSITE" id="PS51420">
    <property type="entry name" value="RHO"/>
    <property type="match status" value="1"/>
</dbReference>
<dbReference type="InterPro" id="IPR001806">
    <property type="entry name" value="Small_GTPase"/>
</dbReference>
<dbReference type="InterPro" id="IPR050227">
    <property type="entry name" value="Rab"/>
</dbReference>
<reference evidence="4" key="1">
    <citation type="submission" date="2023-03" db="EMBL/GenBank/DDBJ databases">
        <authorList>
            <person name="Steffen K."/>
            <person name="Cardenas P."/>
        </authorList>
    </citation>
    <scope>NUCLEOTIDE SEQUENCE</scope>
</reference>
<dbReference type="PROSITE" id="PS51419">
    <property type="entry name" value="RAB"/>
    <property type="match status" value="1"/>
</dbReference>
<protein>
    <submittedName>
        <fullName evidence="4">Ras-related protein Rab-8B</fullName>
    </submittedName>
</protein>